<accession>A0A2P2NTE3</accession>
<sequence length="25" mass="3185">MVMQMPNCYKMLLLMQIICCLWYEW</sequence>
<evidence type="ECO:0000313" key="1">
    <source>
        <dbReference type="EMBL" id="MBX45715.1"/>
    </source>
</evidence>
<protein>
    <submittedName>
        <fullName evidence="1">Uncharacterized protein</fullName>
    </submittedName>
</protein>
<name>A0A2P2NTE3_RHIMU</name>
<proteinExistence type="predicted"/>
<dbReference type="EMBL" id="GGEC01065231">
    <property type="protein sequence ID" value="MBX45715.1"/>
    <property type="molecule type" value="Transcribed_RNA"/>
</dbReference>
<dbReference type="AlphaFoldDB" id="A0A2P2NTE3"/>
<reference evidence="1" key="1">
    <citation type="submission" date="2018-02" db="EMBL/GenBank/DDBJ databases">
        <title>Rhizophora mucronata_Transcriptome.</title>
        <authorList>
            <person name="Meera S.P."/>
            <person name="Sreeshan A."/>
            <person name="Augustine A."/>
        </authorList>
    </citation>
    <scope>NUCLEOTIDE SEQUENCE</scope>
    <source>
        <tissue evidence="1">Leaf</tissue>
    </source>
</reference>
<organism evidence="1">
    <name type="scientific">Rhizophora mucronata</name>
    <name type="common">Asiatic mangrove</name>
    <dbReference type="NCBI Taxonomy" id="61149"/>
    <lineage>
        <taxon>Eukaryota</taxon>
        <taxon>Viridiplantae</taxon>
        <taxon>Streptophyta</taxon>
        <taxon>Embryophyta</taxon>
        <taxon>Tracheophyta</taxon>
        <taxon>Spermatophyta</taxon>
        <taxon>Magnoliopsida</taxon>
        <taxon>eudicotyledons</taxon>
        <taxon>Gunneridae</taxon>
        <taxon>Pentapetalae</taxon>
        <taxon>rosids</taxon>
        <taxon>fabids</taxon>
        <taxon>Malpighiales</taxon>
        <taxon>Rhizophoraceae</taxon>
        <taxon>Rhizophora</taxon>
    </lineage>
</organism>